<keyword evidence="5" id="KW-1185">Reference proteome</keyword>
<accession>A0ABW2L3X2</accession>
<dbReference type="Pfam" id="PF07728">
    <property type="entry name" value="AAA_5"/>
    <property type="match status" value="1"/>
</dbReference>
<dbReference type="SUPFAM" id="SSF57997">
    <property type="entry name" value="Tropomyosin"/>
    <property type="match status" value="1"/>
</dbReference>
<dbReference type="EMBL" id="JBHTBS010000001">
    <property type="protein sequence ID" value="MFC7335989.1"/>
    <property type="molecule type" value="Genomic_DNA"/>
</dbReference>
<dbReference type="PANTHER" id="PTHR32083">
    <property type="entry name" value="CILIA AND FLAGELLA-ASSOCIATED PROTEIN 58-RELATED"/>
    <property type="match status" value="1"/>
</dbReference>
<reference evidence="5" key="1">
    <citation type="journal article" date="2019" name="Int. J. Syst. Evol. Microbiol.">
        <title>The Global Catalogue of Microorganisms (GCM) 10K type strain sequencing project: providing services to taxonomists for standard genome sequencing and annotation.</title>
        <authorList>
            <consortium name="The Broad Institute Genomics Platform"/>
            <consortium name="The Broad Institute Genome Sequencing Center for Infectious Disease"/>
            <person name="Wu L."/>
            <person name="Ma J."/>
        </authorList>
    </citation>
    <scope>NUCLEOTIDE SEQUENCE [LARGE SCALE GENOMIC DNA]</scope>
    <source>
        <strain evidence="5">CGMCC 4.1467</strain>
    </source>
</reference>
<keyword evidence="1 2" id="KW-0175">Coiled coil</keyword>
<dbReference type="Gene3D" id="1.10.287.1490">
    <property type="match status" value="1"/>
</dbReference>
<gene>
    <name evidence="4" type="ORF">ACFQY0_02265</name>
</gene>
<sequence>MILWIVSLVLSALALTGLLVSFLHFWAQQQRIPEAAKSKHLEAKVAELEVASSGLKQEIDEGQAKRLQLVEEMQLARVENERHQREKSDAQQWLRENEQKVRKIDEWRTLIETYEGEAEKCRLELENKQDGLSDLNVELKKRERELREIDENYNDLKQRRTVIQSDVERIESEKNESQANLSQLKSELAKVTDDLAAIRTNRETALTDLQESRAEFERLRSERDNLKADIVETTSKLRQLEREKQITEESVLTFKEVLNNLSTRVDTFQKAITPPSAKERLQDFERPVLGASALGDATLEASGESGERSMLERLASELDSRALVFHPRTLHAFHTSLKIAEVSPMVVLAGISGTGKSLLPRVYSEVMGMHFLNVAVQPRWDSPQDLLGFYNYMEHRYKATDLARALRQMDGYNYPAEGDEAEKVQKGMLLVLLDEMNLARVEYYFSDLLSKLEMRSRNILNDRFKRDLASLSVELGSVEEGDAHNVRPLFVGFNVLFVGTMNEDETTQSLSDKVLDRSNLIRFGKPDLGQTKHPSEGKSTMQGSLTSVDWSSWQESKLAPGDEEQFGSIVERLNDALDGVGRPFGRRVFNAMYRYAANYPAWADKRFECALSDQLEQRILPRLRGLSEDTDEGAGKTLDQVEQVVAEIGDGALIAAFEQARDAPVFHFQGVPRN</sequence>
<evidence type="ECO:0000313" key="5">
    <source>
        <dbReference type="Proteomes" id="UP001596472"/>
    </source>
</evidence>
<name>A0ABW2L3X2_9BACT</name>
<feature type="coiled-coil region" evidence="2">
    <location>
        <begin position="38"/>
        <end position="250"/>
    </location>
</feature>
<dbReference type="InterPro" id="IPR027417">
    <property type="entry name" value="P-loop_NTPase"/>
</dbReference>
<protein>
    <submittedName>
        <fullName evidence="4">AAA family ATPase</fullName>
    </submittedName>
</protein>
<feature type="domain" description="ATPase dynein-related AAA" evidence="3">
    <location>
        <begin position="346"/>
        <end position="517"/>
    </location>
</feature>
<dbReference type="Gene3D" id="3.40.50.300">
    <property type="entry name" value="P-loop containing nucleotide triphosphate hydrolases"/>
    <property type="match status" value="1"/>
</dbReference>
<evidence type="ECO:0000259" key="3">
    <source>
        <dbReference type="Pfam" id="PF07728"/>
    </source>
</evidence>
<dbReference type="RefSeq" id="WP_379708653.1">
    <property type="nucleotide sequence ID" value="NZ_JBHTBS010000001.1"/>
</dbReference>
<proteinExistence type="predicted"/>
<evidence type="ECO:0000313" key="4">
    <source>
        <dbReference type="EMBL" id="MFC7335989.1"/>
    </source>
</evidence>
<comment type="caution">
    <text evidence="4">The sequence shown here is derived from an EMBL/GenBank/DDBJ whole genome shotgun (WGS) entry which is preliminary data.</text>
</comment>
<evidence type="ECO:0000256" key="1">
    <source>
        <dbReference type="ARBA" id="ARBA00023054"/>
    </source>
</evidence>
<dbReference type="InterPro" id="IPR011704">
    <property type="entry name" value="ATPase_dyneun-rel_AAA"/>
</dbReference>
<dbReference type="Proteomes" id="UP001596472">
    <property type="component" value="Unassembled WGS sequence"/>
</dbReference>
<organism evidence="4 5">
    <name type="scientific">Haloferula chungangensis</name>
    <dbReference type="NCBI Taxonomy" id="1048331"/>
    <lineage>
        <taxon>Bacteria</taxon>
        <taxon>Pseudomonadati</taxon>
        <taxon>Verrucomicrobiota</taxon>
        <taxon>Verrucomicrobiia</taxon>
        <taxon>Verrucomicrobiales</taxon>
        <taxon>Verrucomicrobiaceae</taxon>
        <taxon>Haloferula</taxon>
    </lineage>
</organism>
<dbReference type="SUPFAM" id="SSF52540">
    <property type="entry name" value="P-loop containing nucleoside triphosphate hydrolases"/>
    <property type="match status" value="1"/>
</dbReference>
<evidence type="ECO:0000256" key="2">
    <source>
        <dbReference type="SAM" id="Coils"/>
    </source>
</evidence>